<dbReference type="OrthoDB" id="9899284at2"/>
<keyword evidence="2" id="KW-1185">Reference proteome</keyword>
<reference evidence="1 2" key="1">
    <citation type="submission" date="2018-11" db="EMBL/GenBank/DDBJ databases">
        <title>Genome sequencing of Paenibacillus sp. KCOM 3021 (= ChDC PVNT-B20).</title>
        <authorList>
            <person name="Kook J.-K."/>
            <person name="Park S.-N."/>
            <person name="Lim Y.K."/>
        </authorList>
    </citation>
    <scope>NUCLEOTIDE SEQUENCE [LARGE SCALE GENOMIC DNA]</scope>
    <source>
        <strain evidence="1 2">KCOM 3021</strain>
    </source>
</reference>
<comment type="caution">
    <text evidence="1">The sequence shown here is derived from an EMBL/GenBank/DDBJ whole genome shotgun (WGS) entry which is preliminary data.</text>
</comment>
<gene>
    <name evidence="1" type="ORF">EHV15_35625</name>
</gene>
<accession>A0A3P3TBK1</accession>
<organism evidence="1 2">
    <name type="scientific">Paenibacillus oralis</name>
    <dbReference type="NCBI Taxonomy" id="2490856"/>
    <lineage>
        <taxon>Bacteria</taxon>
        <taxon>Bacillati</taxon>
        <taxon>Bacillota</taxon>
        <taxon>Bacilli</taxon>
        <taxon>Bacillales</taxon>
        <taxon>Paenibacillaceae</taxon>
        <taxon>Paenibacillus</taxon>
    </lineage>
</organism>
<protein>
    <submittedName>
        <fullName evidence="1">Uncharacterized protein</fullName>
    </submittedName>
</protein>
<evidence type="ECO:0000313" key="2">
    <source>
        <dbReference type="Proteomes" id="UP000267017"/>
    </source>
</evidence>
<name>A0A3P3TBK1_9BACL</name>
<dbReference type="RefSeq" id="WP_128635997.1">
    <property type="nucleotide sequence ID" value="NZ_RRCN01000002.1"/>
</dbReference>
<dbReference type="EMBL" id="RRCN01000002">
    <property type="protein sequence ID" value="RRJ54904.1"/>
    <property type="molecule type" value="Genomic_DNA"/>
</dbReference>
<dbReference type="Proteomes" id="UP000267017">
    <property type="component" value="Unassembled WGS sequence"/>
</dbReference>
<proteinExistence type="predicted"/>
<dbReference type="AlphaFoldDB" id="A0A3P3TBK1"/>
<sequence>MKNIQSILKQWASDVLEQTKNFDIEECVTVQYGDTPHWERFFKEMRESRGWDKVRMEFRLKTTEQAHFKMIDLLNQEIEIQYIARVQAVLPPKECSSLEEGIPACS</sequence>
<evidence type="ECO:0000313" key="1">
    <source>
        <dbReference type="EMBL" id="RRJ54904.1"/>
    </source>
</evidence>